<dbReference type="PANTHER" id="PTHR35308:SF10">
    <property type="entry name" value="COX VIIA-LIKE PROTEIN"/>
    <property type="match status" value="1"/>
</dbReference>
<keyword evidence="2" id="KW-1185">Reference proteome</keyword>
<dbReference type="PANTHER" id="PTHR35308">
    <property type="entry name" value="CYTOCHROME C OXIDASE SUBUNIT 7"/>
    <property type="match status" value="1"/>
</dbReference>
<comment type="caution">
    <text evidence="1">The sequence shown here is derived from an EMBL/GenBank/DDBJ whole genome shotgun (WGS) entry which is preliminary data.</text>
</comment>
<accession>A0ABC8J1B1</accession>
<dbReference type="EMBL" id="CAKOAT010061710">
    <property type="protein sequence ID" value="CAH8305661.1"/>
    <property type="molecule type" value="Genomic_DNA"/>
</dbReference>
<evidence type="ECO:0000313" key="1">
    <source>
        <dbReference type="EMBL" id="CAH8305661.1"/>
    </source>
</evidence>
<dbReference type="AlphaFoldDB" id="A0ABC8J1B1"/>
<gene>
    <name evidence="1" type="ORF">ERUC_LOCUS3927</name>
</gene>
<feature type="non-terminal residue" evidence="1">
    <location>
        <position position="71"/>
    </location>
</feature>
<protein>
    <submittedName>
        <fullName evidence="1">Uncharacterized protein</fullName>
    </submittedName>
</protein>
<proteinExistence type="predicted"/>
<name>A0ABC8J1B1_ERUVS</name>
<organism evidence="1 2">
    <name type="scientific">Eruca vesicaria subsp. sativa</name>
    <name type="common">Garden rocket</name>
    <name type="synonym">Eruca sativa</name>
    <dbReference type="NCBI Taxonomy" id="29727"/>
    <lineage>
        <taxon>Eukaryota</taxon>
        <taxon>Viridiplantae</taxon>
        <taxon>Streptophyta</taxon>
        <taxon>Embryophyta</taxon>
        <taxon>Tracheophyta</taxon>
        <taxon>Spermatophyta</taxon>
        <taxon>Magnoliopsida</taxon>
        <taxon>eudicotyledons</taxon>
        <taxon>Gunneridae</taxon>
        <taxon>Pentapetalae</taxon>
        <taxon>rosids</taxon>
        <taxon>malvids</taxon>
        <taxon>Brassicales</taxon>
        <taxon>Brassicaceae</taxon>
        <taxon>Brassiceae</taxon>
        <taxon>Eruca</taxon>
    </lineage>
</organism>
<reference evidence="1 2" key="1">
    <citation type="submission" date="2022-03" db="EMBL/GenBank/DDBJ databases">
        <authorList>
            <person name="Macdonald S."/>
            <person name="Ahmed S."/>
            <person name="Newling K."/>
        </authorList>
    </citation>
    <scope>NUCLEOTIDE SEQUENCE [LARGE SCALE GENOMIC DNA]</scope>
</reference>
<sequence length="71" mass="7779">MEGCNPPLIDQTNPPSPHFPYKFTGFAKREASGEAEVVQSINRHTYLKGPMNMITSVVIPLALAASSLYMI</sequence>
<evidence type="ECO:0000313" key="2">
    <source>
        <dbReference type="Proteomes" id="UP001642260"/>
    </source>
</evidence>
<dbReference type="Proteomes" id="UP001642260">
    <property type="component" value="Unassembled WGS sequence"/>
</dbReference>